<feature type="signal peptide" evidence="1">
    <location>
        <begin position="1"/>
        <end position="23"/>
    </location>
</feature>
<proteinExistence type="predicted"/>
<dbReference type="EMBL" id="CAKOAT010212932">
    <property type="protein sequence ID" value="CAH8355830.1"/>
    <property type="molecule type" value="Genomic_DNA"/>
</dbReference>
<organism evidence="2 3">
    <name type="scientific">Eruca vesicaria subsp. sativa</name>
    <name type="common">Garden rocket</name>
    <name type="synonym">Eruca sativa</name>
    <dbReference type="NCBI Taxonomy" id="29727"/>
    <lineage>
        <taxon>Eukaryota</taxon>
        <taxon>Viridiplantae</taxon>
        <taxon>Streptophyta</taxon>
        <taxon>Embryophyta</taxon>
        <taxon>Tracheophyta</taxon>
        <taxon>Spermatophyta</taxon>
        <taxon>Magnoliopsida</taxon>
        <taxon>eudicotyledons</taxon>
        <taxon>Gunneridae</taxon>
        <taxon>Pentapetalae</taxon>
        <taxon>rosids</taxon>
        <taxon>malvids</taxon>
        <taxon>Brassicales</taxon>
        <taxon>Brassicaceae</taxon>
        <taxon>Brassiceae</taxon>
        <taxon>Eruca</taxon>
    </lineage>
</organism>
<dbReference type="AlphaFoldDB" id="A0ABC8KBU2"/>
<evidence type="ECO:0000256" key="1">
    <source>
        <dbReference type="SAM" id="SignalP"/>
    </source>
</evidence>
<gene>
    <name evidence="2" type="ORF">ERUC_LOCUS21585</name>
</gene>
<evidence type="ECO:0000313" key="2">
    <source>
        <dbReference type="EMBL" id="CAH8355830.1"/>
    </source>
</evidence>
<protein>
    <submittedName>
        <fullName evidence="2">Uncharacterized protein</fullName>
    </submittedName>
</protein>
<sequence>MRNGKTSQILMILLMVSPNLLQAAQIEERGMLDRKSSETWEQVAINEAAVAVVAVNFPD</sequence>
<comment type="caution">
    <text evidence="2">The sequence shown here is derived from an EMBL/GenBank/DDBJ whole genome shotgun (WGS) entry which is preliminary data.</text>
</comment>
<evidence type="ECO:0000313" key="3">
    <source>
        <dbReference type="Proteomes" id="UP001642260"/>
    </source>
</evidence>
<keyword evidence="1" id="KW-0732">Signal</keyword>
<name>A0ABC8KBU2_ERUVS</name>
<feature type="chain" id="PRO_5044886956" evidence="1">
    <location>
        <begin position="24"/>
        <end position="59"/>
    </location>
</feature>
<reference evidence="2 3" key="1">
    <citation type="submission" date="2022-03" db="EMBL/GenBank/DDBJ databases">
        <authorList>
            <person name="Macdonald S."/>
            <person name="Ahmed S."/>
            <person name="Newling K."/>
        </authorList>
    </citation>
    <scope>NUCLEOTIDE SEQUENCE [LARGE SCALE GENOMIC DNA]</scope>
</reference>
<accession>A0ABC8KBU2</accession>
<keyword evidence="3" id="KW-1185">Reference proteome</keyword>
<dbReference type="Proteomes" id="UP001642260">
    <property type="component" value="Unassembled WGS sequence"/>
</dbReference>